<feature type="region of interest" description="Disordered" evidence="2">
    <location>
        <begin position="455"/>
        <end position="494"/>
    </location>
</feature>
<dbReference type="Proteomes" id="UP000008743">
    <property type="component" value="Unassembled WGS sequence"/>
</dbReference>
<feature type="compositionally biased region" description="Low complexity" evidence="2">
    <location>
        <begin position="141"/>
        <end position="150"/>
    </location>
</feature>
<evidence type="ECO:0000313" key="5">
    <source>
        <dbReference type="Proteomes" id="UP000008743"/>
    </source>
</evidence>
<feature type="compositionally biased region" description="Polar residues" evidence="2">
    <location>
        <begin position="738"/>
        <end position="748"/>
    </location>
</feature>
<feature type="region of interest" description="Disordered" evidence="2">
    <location>
        <begin position="134"/>
        <end position="201"/>
    </location>
</feature>
<dbReference type="InParanoid" id="A0A0D2WIK0"/>
<protein>
    <recommendedName>
        <fullName evidence="3">PH domain-containing protein</fullName>
    </recommendedName>
</protein>
<evidence type="ECO:0000259" key="3">
    <source>
        <dbReference type="PROSITE" id="PS50003"/>
    </source>
</evidence>
<organism evidence="4 5">
    <name type="scientific">Capsaspora owczarzaki (strain ATCC 30864)</name>
    <dbReference type="NCBI Taxonomy" id="595528"/>
    <lineage>
        <taxon>Eukaryota</taxon>
        <taxon>Filasterea</taxon>
        <taxon>Capsaspora</taxon>
    </lineage>
</organism>
<feature type="compositionally biased region" description="Low complexity" evidence="2">
    <location>
        <begin position="480"/>
        <end position="494"/>
    </location>
</feature>
<feature type="compositionally biased region" description="Acidic residues" evidence="2">
    <location>
        <begin position="923"/>
        <end position="959"/>
    </location>
</feature>
<proteinExistence type="predicted"/>
<feature type="compositionally biased region" description="Low complexity" evidence="2">
    <location>
        <begin position="835"/>
        <end position="846"/>
    </location>
</feature>
<feature type="compositionally biased region" description="Low complexity" evidence="2">
    <location>
        <begin position="853"/>
        <end position="862"/>
    </location>
</feature>
<evidence type="ECO:0000256" key="2">
    <source>
        <dbReference type="SAM" id="MobiDB-lite"/>
    </source>
</evidence>
<feature type="compositionally biased region" description="Acidic residues" evidence="2">
    <location>
        <begin position="525"/>
        <end position="537"/>
    </location>
</feature>
<dbReference type="InterPro" id="IPR011993">
    <property type="entry name" value="PH-like_dom_sf"/>
</dbReference>
<feature type="region of interest" description="Disordered" evidence="2">
    <location>
        <begin position="881"/>
        <end position="959"/>
    </location>
</feature>
<dbReference type="InterPro" id="IPR001849">
    <property type="entry name" value="PH_domain"/>
</dbReference>
<accession>A0A0D2WIK0</accession>
<dbReference type="RefSeq" id="XP_011269981.1">
    <property type="nucleotide sequence ID" value="XM_011271679.1"/>
</dbReference>
<keyword evidence="1" id="KW-0175">Coiled coil</keyword>
<keyword evidence="5" id="KW-1185">Reference proteome</keyword>
<name>A0A0D2WIK0_CAPO3</name>
<sequence>MTAVAPRSKVTRQSLPPPARQGFLLSLQAGFLSKSWKRFWMSLCGSHLYYFESKEHGTPAKLMLDVSSAMVEIVDDIDTLAKLGMTQATLFKLCFPPVKGGDTHMREVYFAAADESDMEQWVQGILLELSRQSTLAPPPAASTNHANANNSKDKDKDKDKKKNNGKPNAQLPPLAAVAPNVNSDGDEAPTPPPRTAASQPAAAAAASSAAIAVPVNRAVAAVASDAAGSPTALQHQGSVDEQASEFYFSLFDAERMRRENRKEKDRHERRKKRRHAEVQLARAEASSTRADDKSNQIELTIDERDALKEEVELERFMLEEQALRHFAKLVEEHAARLAAEAVFGAEVVATEENMLEMEALVEMANAKEQQAREQRVAFETQAEEATAQQDLKSARRFVKAAYHKAAIERMARAKSRQATAEKEKLVQSLEELKTQGVVQGMFGGASAVAAASAPATSKASVASTATEAPRPAVVRTRPKAASAPNTSAASTAGAPSLGFKIDLEQPVASRKVKQPVRRSFNASDGDVESSSDEDEDNGVANIRFSISTTKPRSDSNPNPAPAAAPAAPANTATLPTVEPIPQPAVSAGAGLDKFDAFDAFAAPSAAGHAAVDPFASAFDNAPVAASTNAQDPFDSAFSGAPLNTASAATAQDPFDTKFDEAVSDNQDPFESSFKVADASSTETADPFAQASTGATSTNKGLPSPSSSNPFEVDDPFDAAFDGAGDTSILSEGDLSAADISSATSSFRSDSGKKPEPSAEPESTEAPHPDVAEDAEPDATTAAHGIESDNAPAEDEESTRPSLITSVMHSEEIEANASSEPTNRHEEDSADSFATPSESLVPSVEESTAQVEQPASTPSADAPAAVVAAPVAIPLEAPGPIIAFDRNKQPSPSILRVPSDGADKKDRHPARPANIRFDLPPYNSEDEWSDEEDSDEDEDEDDDDDDDDEDDEEEEEEEDE</sequence>
<dbReference type="Pfam" id="PF00169">
    <property type="entry name" value="PH"/>
    <property type="match status" value="1"/>
</dbReference>
<gene>
    <name evidence="4" type="ORF">CAOG_008410</name>
</gene>
<dbReference type="SMART" id="SM00233">
    <property type="entry name" value="PH"/>
    <property type="match status" value="1"/>
</dbReference>
<evidence type="ECO:0000256" key="1">
    <source>
        <dbReference type="SAM" id="Coils"/>
    </source>
</evidence>
<feature type="domain" description="PH" evidence="3">
    <location>
        <begin position="17"/>
        <end position="130"/>
    </location>
</feature>
<feature type="region of interest" description="Disordered" evidence="2">
    <location>
        <begin position="258"/>
        <end position="293"/>
    </location>
</feature>
<dbReference type="AlphaFoldDB" id="A0A0D2WIK0"/>
<reference evidence="5" key="1">
    <citation type="submission" date="2011-02" db="EMBL/GenBank/DDBJ databases">
        <title>The Genome Sequence of Capsaspora owczarzaki ATCC 30864.</title>
        <authorList>
            <person name="Russ C."/>
            <person name="Cuomo C."/>
            <person name="Burger G."/>
            <person name="Gray M.W."/>
            <person name="Holland P.W.H."/>
            <person name="King N."/>
            <person name="Lang F.B.F."/>
            <person name="Roger A.J."/>
            <person name="Ruiz-Trillo I."/>
            <person name="Young S.K."/>
            <person name="Zeng Q."/>
            <person name="Gargeya S."/>
            <person name="Alvarado L."/>
            <person name="Berlin A."/>
            <person name="Chapman S.B."/>
            <person name="Chen Z."/>
            <person name="Freedman E."/>
            <person name="Gellesch M."/>
            <person name="Goldberg J."/>
            <person name="Griggs A."/>
            <person name="Gujja S."/>
            <person name="Heilman E."/>
            <person name="Heiman D."/>
            <person name="Howarth C."/>
            <person name="Mehta T."/>
            <person name="Neiman D."/>
            <person name="Pearson M."/>
            <person name="Roberts A."/>
            <person name="Saif S."/>
            <person name="Shea T."/>
            <person name="Shenoy N."/>
            <person name="Sisk P."/>
            <person name="Stolte C."/>
            <person name="Sykes S."/>
            <person name="White J."/>
            <person name="Yandava C."/>
            <person name="Haas B."/>
            <person name="Nusbaum C."/>
            <person name="Birren B."/>
        </authorList>
    </citation>
    <scope>NUCLEOTIDE SEQUENCE</scope>
    <source>
        <strain evidence="5">ATCC 30864</strain>
    </source>
</reference>
<feature type="region of interest" description="Disordered" evidence="2">
    <location>
        <begin position="658"/>
        <end position="862"/>
    </location>
</feature>
<feature type="compositionally biased region" description="Low complexity" evidence="2">
    <location>
        <begin position="455"/>
        <end position="468"/>
    </location>
</feature>
<evidence type="ECO:0000313" key="4">
    <source>
        <dbReference type="EMBL" id="KJE88888.1"/>
    </source>
</evidence>
<dbReference type="PROSITE" id="PS50003">
    <property type="entry name" value="PH_DOMAIN"/>
    <property type="match status" value="1"/>
</dbReference>
<feature type="coiled-coil region" evidence="1">
    <location>
        <begin position="354"/>
        <end position="435"/>
    </location>
</feature>
<dbReference type="OrthoDB" id="74412at2759"/>
<feature type="compositionally biased region" description="Polar residues" evidence="2">
    <location>
        <begin position="678"/>
        <end position="709"/>
    </location>
</feature>
<feature type="compositionally biased region" description="Basic and acidic residues" evidence="2">
    <location>
        <begin position="151"/>
        <end position="162"/>
    </location>
</feature>
<feature type="compositionally biased region" description="Low complexity" evidence="2">
    <location>
        <begin position="561"/>
        <end position="576"/>
    </location>
</feature>
<dbReference type="SUPFAM" id="SSF50729">
    <property type="entry name" value="PH domain-like"/>
    <property type="match status" value="1"/>
</dbReference>
<feature type="region of interest" description="Disordered" evidence="2">
    <location>
        <begin position="510"/>
        <end position="581"/>
    </location>
</feature>
<dbReference type="EMBL" id="KE346360">
    <property type="protein sequence ID" value="KJE88888.1"/>
    <property type="molecule type" value="Genomic_DNA"/>
</dbReference>
<dbReference type="Gene3D" id="2.30.29.30">
    <property type="entry name" value="Pleckstrin-homology domain (PH domain)/Phosphotyrosine-binding domain (PTB)"/>
    <property type="match status" value="1"/>
</dbReference>